<dbReference type="GO" id="GO:0009653">
    <property type="term" value="P:anatomical structure morphogenesis"/>
    <property type="evidence" value="ECO:0007669"/>
    <property type="project" value="TreeGrafter"/>
</dbReference>
<feature type="region of interest" description="Disordered" evidence="10">
    <location>
        <begin position="166"/>
        <end position="214"/>
    </location>
</feature>
<evidence type="ECO:0000256" key="5">
    <source>
        <dbReference type="ARBA" id="ARBA00022833"/>
    </source>
</evidence>
<name>A0AAQ4QL92_GASAC</name>
<feature type="region of interest" description="Disordered" evidence="10">
    <location>
        <begin position="380"/>
        <end position="417"/>
    </location>
</feature>
<dbReference type="Ensembl" id="ENSGACT00000034241.1">
    <property type="protein sequence ID" value="ENSGACP00000052054.1"/>
    <property type="gene ID" value="ENSGACG00000025435.1"/>
</dbReference>
<dbReference type="GO" id="GO:0007179">
    <property type="term" value="P:transforming growth factor beta receptor signaling pathway"/>
    <property type="evidence" value="ECO:0007669"/>
    <property type="project" value="TreeGrafter"/>
</dbReference>
<evidence type="ECO:0000256" key="7">
    <source>
        <dbReference type="ARBA" id="ARBA00023163"/>
    </source>
</evidence>
<evidence type="ECO:0000256" key="2">
    <source>
        <dbReference type="ARBA" id="ARBA00022490"/>
    </source>
</evidence>
<reference evidence="13 14" key="1">
    <citation type="journal article" date="2021" name="G3 (Bethesda)">
        <title>Improved contiguity of the threespine stickleback genome using long-read sequencing.</title>
        <authorList>
            <person name="Nath S."/>
            <person name="Shaw D.E."/>
            <person name="White M.A."/>
        </authorList>
    </citation>
    <scope>NUCLEOTIDE SEQUENCE [LARGE SCALE GENOMIC DNA]</scope>
    <source>
        <strain evidence="13 14">Lake Benthic</strain>
    </source>
</reference>
<accession>A0AAQ4QL92</accession>
<evidence type="ECO:0000256" key="3">
    <source>
        <dbReference type="ARBA" id="ARBA00022553"/>
    </source>
</evidence>
<dbReference type="Pfam" id="PF03165">
    <property type="entry name" value="MH1"/>
    <property type="match status" value="1"/>
</dbReference>
<dbReference type="Gene3D" id="2.60.200.10">
    <property type="match status" value="1"/>
</dbReference>
<dbReference type="GO" id="GO:0071144">
    <property type="term" value="C:heteromeric SMAD protein complex"/>
    <property type="evidence" value="ECO:0007669"/>
    <property type="project" value="TreeGrafter"/>
</dbReference>
<dbReference type="InterPro" id="IPR013019">
    <property type="entry name" value="MAD_homology_MH1"/>
</dbReference>
<dbReference type="InterPro" id="IPR003619">
    <property type="entry name" value="MAD_homology1_Dwarfin-type"/>
</dbReference>
<dbReference type="GO" id="GO:0045944">
    <property type="term" value="P:positive regulation of transcription by RNA polymerase II"/>
    <property type="evidence" value="ECO:0007669"/>
    <property type="project" value="TreeGrafter"/>
</dbReference>
<evidence type="ECO:0000259" key="11">
    <source>
        <dbReference type="PROSITE" id="PS51075"/>
    </source>
</evidence>
<proteinExistence type="inferred from homology"/>
<keyword evidence="2 9" id="KW-0963">Cytoplasm</keyword>
<dbReference type="AlphaFoldDB" id="A0AAQ4QL92"/>
<keyword evidence="6 9" id="KW-0805">Transcription regulation</keyword>
<dbReference type="PROSITE" id="PS51076">
    <property type="entry name" value="MH2"/>
    <property type="match status" value="1"/>
</dbReference>
<comment type="similarity">
    <text evidence="1 9">Belongs to the dwarfin/SMAD family.</text>
</comment>
<organism evidence="13 14">
    <name type="scientific">Gasterosteus aculeatus aculeatus</name>
    <name type="common">three-spined stickleback</name>
    <dbReference type="NCBI Taxonomy" id="481459"/>
    <lineage>
        <taxon>Eukaryota</taxon>
        <taxon>Metazoa</taxon>
        <taxon>Chordata</taxon>
        <taxon>Craniata</taxon>
        <taxon>Vertebrata</taxon>
        <taxon>Euteleostomi</taxon>
        <taxon>Actinopterygii</taxon>
        <taxon>Neopterygii</taxon>
        <taxon>Teleostei</taxon>
        <taxon>Neoteleostei</taxon>
        <taxon>Acanthomorphata</taxon>
        <taxon>Eupercaria</taxon>
        <taxon>Perciformes</taxon>
        <taxon>Cottioidei</taxon>
        <taxon>Gasterosteales</taxon>
        <taxon>Gasterosteidae</taxon>
        <taxon>Gasterosteus</taxon>
    </lineage>
</organism>
<evidence type="ECO:0000313" key="14">
    <source>
        <dbReference type="Proteomes" id="UP000007635"/>
    </source>
</evidence>
<evidence type="ECO:0000256" key="4">
    <source>
        <dbReference type="ARBA" id="ARBA00022723"/>
    </source>
</evidence>
<dbReference type="CDD" id="cd10491">
    <property type="entry name" value="MH1_SMAD_2_3"/>
    <property type="match status" value="1"/>
</dbReference>
<evidence type="ECO:0000313" key="13">
    <source>
        <dbReference type="Ensembl" id="ENSGACP00000052054.1"/>
    </source>
</evidence>
<dbReference type="FunFam" id="2.60.200.10:FF:000016">
    <property type="entry name" value="Mothers against decapentaplegic homolog"/>
    <property type="match status" value="1"/>
</dbReference>
<feature type="domain" description="MH1" evidence="11">
    <location>
        <begin position="9"/>
        <end position="135"/>
    </location>
</feature>
<feature type="domain" description="MH2" evidence="12">
    <location>
        <begin position="232"/>
        <end position="425"/>
    </location>
</feature>
<dbReference type="GO" id="GO:0005737">
    <property type="term" value="C:cytoplasm"/>
    <property type="evidence" value="ECO:0007669"/>
    <property type="project" value="UniProtKB-SubCell"/>
</dbReference>
<evidence type="ECO:0000256" key="10">
    <source>
        <dbReference type="SAM" id="MobiDB-lite"/>
    </source>
</evidence>
<comment type="subcellular location">
    <subcellularLocation>
        <location evidence="9">Cytoplasm</location>
    </subcellularLocation>
    <subcellularLocation>
        <location evidence="9">Nucleus</location>
    </subcellularLocation>
</comment>
<evidence type="ECO:0000256" key="6">
    <source>
        <dbReference type="ARBA" id="ARBA00023015"/>
    </source>
</evidence>
<feature type="compositionally biased region" description="Low complexity" evidence="10">
    <location>
        <begin position="203"/>
        <end position="214"/>
    </location>
</feature>
<dbReference type="Pfam" id="PF03166">
    <property type="entry name" value="MH2"/>
    <property type="match status" value="1"/>
</dbReference>
<dbReference type="SUPFAM" id="SSF56366">
    <property type="entry name" value="SMAD MH1 domain"/>
    <property type="match status" value="1"/>
</dbReference>
<feature type="compositionally biased region" description="Low complexity" evidence="10">
    <location>
        <begin position="397"/>
        <end position="411"/>
    </location>
</feature>
<dbReference type="GO" id="GO:0060395">
    <property type="term" value="P:SMAD protein signal transduction"/>
    <property type="evidence" value="ECO:0007669"/>
    <property type="project" value="TreeGrafter"/>
</dbReference>
<dbReference type="SMART" id="SM00523">
    <property type="entry name" value="DWA"/>
    <property type="match status" value="1"/>
</dbReference>
<dbReference type="GO" id="GO:0000978">
    <property type="term" value="F:RNA polymerase II cis-regulatory region sequence-specific DNA binding"/>
    <property type="evidence" value="ECO:0007669"/>
    <property type="project" value="TreeGrafter"/>
</dbReference>
<feature type="compositionally biased region" description="Polar residues" evidence="10">
    <location>
        <begin position="166"/>
        <end position="176"/>
    </location>
</feature>
<dbReference type="GO" id="GO:0070411">
    <property type="term" value="F:I-SMAD binding"/>
    <property type="evidence" value="ECO:0007669"/>
    <property type="project" value="TreeGrafter"/>
</dbReference>
<evidence type="ECO:0000256" key="8">
    <source>
        <dbReference type="ARBA" id="ARBA00023242"/>
    </source>
</evidence>
<dbReference type="InterPro" id="IPR001132">
    <property type="entry name" value="SMAD_dom_Dwarfin-type"/>
</dbReference>
<keyword evidence="7 9" id="KW-0804">Transcription</keyword>
<evidence type="ECO:0000256" key="1">
    <source>
        <dbReference type="ARBA" id="ARBA00005545"/>
    </source>
</evidence>
<dbReference type="PANTHER" id="PTHR13703">
    <property type="entry name" value="SMAD"/>
    <property type="match status" value="1"/>
</dbReference>
<dbReference type="GO" id="GO:0046872">
    <property type="term" value="F:metal ion binding"/>
    <property type="evidence" value="ECO:0007669"/>
    <property type="project" value="UniProtKB-KW"/>
</dbReference>
<dbReference type="Gene3D" id="3.90.520.10">
    <property type="entry name" value="SMAD MH1 domain"/>
    <property type="match status" value="1"/>
</dbReference>
<dbReference type="SUPFAM" id="SSF49879">
    <property type="entry name" value="SMAD/FHA domain"/>
    <property type="match status" value="1"/>
</dbReference>
<keyword evidence="8 9" id="KW-0539">Nucleus</keyword>
<sequence length="478" mass="53439">MSILPFTPPIVKRLLGWKKGEQNGQEEKWCEKAVKSLVKKLKKTGQLDELEKAITTQNANTKCITIPRSLDGRLQVSHRKGLPHVIYCRLWRWPDLQSHHELRAVELCEYAFHTKKDEVCVNPYHYQRVETPVLPPVLVPRHTEIPSEFPPLDDYSHSIPENTNFPAGIEPQSNYIPETPPPGYLSEDGETSDHQMTHSMDTSSPNLSPNSVSPTHSNLDLQPVTYCEPAFWCSISYYELNQRVGETFHASQPSLTVDGFTDPSNSERFCLGLLSNVNRNAAVELTRRHIGRGVRLYYIGGEVFAECLSDSAIFVQSPNCNQRYGWHPATVCKIPPGCNLKIFNNQEFAALLAQSVNQGVRGRVPAHPDVHHPNELRQGLGGRVQATDGDQHPLLDRAAPQRPPAVARQGAHTNGLPQHPLLQRLLGAVGGVRRGETLHPPTSEHTQTACRCTARQVQKDDEPLVPPPPLLIQPIYNL</sequence>
<dbReference type="FunFam" id="3.90.520.10:FF:000001">
    <property type="entry name" value="Mothers against decapentaplegic homolog"/>
    <property type="match status" value="1"/>
</dbReference>
<dbReference type="GeneTree" id="ENSGT00940000153499"/>
<keyword evidence="14" id="KW-1185">Reference proteome</keyword>
<dbReference type="GO" id="GO:0032924">
    <property type="term" value="P:activin receptor signaling pathway"/>
    <property type="evidence" value="ECO:0007669"/>
    <property type="project" value="TreeGrafter"/>
</dbReference>
<keyword evidence="3" id="KW-0597">Phosphoprotein</keyword>
<dbReference type="InterPro" id="IPR036578">
    <property type="entry name" value="SMAD_MH1_sf"/>
</dbReference>
<evidence type="ECO:0000259" key="12">
    <source>
        <dbReference type="PROSITE" id="PS51076"/>
    </source>
</evidence>
<dbReference type="InterPro" id="IPR008984">
    <property type="entry name" value="SMAD_FHA_dom_sf"/>
</dbReference>
<protein>
    <recommendedName>
        <fullName evidence="9">Mothers against decapentaplegic homolog</fullName>
        <shortName evidence="9">MAD homolog</shortName>
        <shortName evidence="9">Mothers against DPP homolog</shortName>
    </recommendedName>
    <alternativeName>
        <fullName evidence="9">SMAD family member</fullName>
    </alternativeName>
</protein>
<reference evidence="13" key="2">
    <citation type="submission" date="2025-08" db="UniProtKB">
        <authorList>
            <consortium name="Ensembl"/>
        </authorList>
    </citation>
    <scope>IDENTIFICATION</scope>
</reference>
<keyword evidence="4" id="KW-0479">Metal-binding</keyword>
<dbReference type="InterPro" id="IPR013790">
    <property type="entry name" value="Dwarfin"/>
</dbReference>
<dbReference type="SMART" id="SM00524">
    <property type="entry name" value="DWB"/>
    <property type="match status" value="1"/>
</dbReference>
<keyword evidence="5" id="KW-0862">Zinc</keyword>
<evidence type="ECO:0000256" key="9">
    <source>
        <dbReference type="RuleBase" id="RU361195"/>
    </source>
</evidence>
<dbReference type="GO" id="GO:0030154">
    <property type="term" value="P:cell differentiation"/>
    <property type="evidence" value="ECO:0007669"/>
    <property type="project" value="TreeGrafter"/>
</dbReference>
<dbReference type="PANTHER" id="PTHR13703:SF53">
    <property type="entry name" value="MOTHERS AGAINST DECAPENTAPLEGIC HOMOLOG 3"/>
    <property type="match status" value="1"/>
</dbReference>
<dbReference type="Proteomes" id="UP000007635">
    <property type="component" value="Chromosome II"/>
</dbReference>
<dbReference type="InterPro" id="IPR017855">
    <property type="entry name" value="SMAD-like_dom_sf"/>
</dbReference>
<dbReference type="PROSITE" id="PS51075">
    <property type="entry name" value="MH1"/>
    <property type="match status" value="1"/>
</dbReference>
<dbReference type="GO" id="GO:0000981">
    <property type="term" value="F:DNA-binding transcription factor activity, RNA polymerase II-specific"/>
    <property type="evidence" value="ECO:0007669"/>
    <property type="project" value="TreeGrafter"/>
</dbReference>
<reference evidence="13" key="3">
    <citation type="submission" date="2025-09" db="UniProtKB">
        <authorList>
            <consortium name="Ensembl"/>
        </authorList>
    </citation>
    <scope>IDENTIFICATION</scope>
</reference>